<dbReference type="InterPro" id="IPR012677">
    <property type="entry name" value="Nucleotide-bd_a/b_plait_sf"/>
</dbReference>
<organism evidence="5 6">
    <name type="scientific">Panagrolaimus davidi</name>
    <dbReference type="NCBI Taxonomy" id="227884"/>
    <lineage>
        <taxon>Eukaryota</taxon>
        <taxon>Metazoa</taxon>
        <taxon>Ecdysozoa</taxon>
        <taxon>Nematoda</taxon>
        <taxon>Chromadorea</taxon>
        <taxon>Rhabditida</taxon>
        <taxon>Tylenchina</taxon>
        <taxon>Panagrolaimomorpha</taxon>
        <taxon>Panagrolaimoidea</taxon>
        <taxon>Panagrolaimidae</taxon>
        <taxon>Panagrolaimus</taxon>
    </lineage>
</organism>
<reference evidence="6" key="1">
    <citation type="submission" date="2022-11" db="UniProtKB">
        <authorList>
            <consortium name="WormBaseParasite"/>
        </authorList>
    </citation>
    <scope>IDENTIFICATION</scope>
</reference>
<dbReference type="Pfam" id="PF00076">
    <property type="entry name" value="RRM_1"/>
    <property type="match status" value="1"/>
</dbReference>
<dbReference type="AlphaFoldDB" id="A0A914R8U3"/>
<dbReference type="InterPro" id="IPR000504">
    <property type="entry name" value="RRM_dom"/>
</dbReference>
<dbReference type="SUPFAM" id="SSF54928">
    <property type="entry name" value="RNA-binding domain, RBD"/>
    <property type="match status" value="1"/>
</dbReference>
<evidence type="ECO:0000256" key="3">
    <source>
        <dbReference type="PROSITE-ProRule" id="PRU00176"/>
    </source>
</evidence>
<keyword evidence="5" id="KW-1185">Reference proteome</keyword>
<keyword evidence="2 3" id="KW-0694">RNA-binding</keyword>
<dbReference type="InterPro" id="IPR050666">
    <property type="entry name" value="ESRP"/>
</dbReference>
<dbReference type="InterPro" id="IPR035979">
    <property type="entry name" value="RBD_domain_sf"/>
</dbReference>
<evidence type="ECO:0000313" key="5">
    <source>
        <dbReference type="Proteomes" id="UP000887578"/>
    </source>
</evidence>
<evidence type="ECO:0000256" key="1">
    <source>
        <dbReference type="ARBA" id="ARBA00022737"/>
    </source>
</evidence>
<evidence type="ECO:0000256" key="2">
    <source>
        <dbReference type="ARBA" id="ARBA00022884"/>
    </source>
</evidence>
<dbReference type="PANTHER" id="PTHR13976">
    <property type="entry name" value="HETEROGENEOUS NUCLEAR RIBONUCLEOPROTEIN-RELATED"/>
    <property type="match status" value="1"/>
</dbReference>
<dbReference type="SMART" id="SM00360">
    <property type="entry name" value="RRM"/>
    <property type="match status" value="1"/>
</dbReference>
<dbReference type="PROSITE" id="PS50102">
    <property type="entry name" value="RRM"/>
    <property type="match status" value="1"/>
</dbReference>
<feature type="domain" description="RRM" evidence="4">
    <location>
        <begin position="1"/>
        <end position="82"/>
    </location>
</feature>
<proteinExistence type="predicted"/>
<sequence length="101" mass="11463">MIVRCRGLPFDCTKAQIEEFFASDGEGHGIIEDGILFVFRPDGRPSGDAFVLFADDEAGKRALSKHKNRIGQRYIELFRTTQAEVQQVFNRSRASPQKIIF</sequence>
<keyword evidence="1" id="KW-0677">Repeat</keyword>
<evidence type="ECO:0000259" key="4">
    <source>
        <dbReference type="PROSITE" id="PS50102"/>
    </source>
</evidence>
<dbReference type="GO" id="GO:0003723">
    <property type="term" value="F:RNA binding"/>
    <property type="evidence" value="ECO:0007669"/>
    <property type="project" value="UniProtKB-UniRule"/>
</dbReference>
<dbReference type="Proteomes" id="UP000887578">
    <property type="component" value="Unplaced"/>
</dbReference>
<dbReference type="Gene3D" id="3.30.70.330">
    <property type="match status" value="1"/>
</dbReference>
<dbReference type="WBParaSite" id="PDA_v2.g8022.t1">
    <property type="protein sequence ID" value="PDA_v2.g8022.t1"/>
    <property type="gene ID" value="PDA_v2.g8022"/>
</dbReference>
<accession>A0A914R8U3</accession>
<evidence type="ECO:0000313" key="6">
    <source>
        <dbReference type="WBParaSite" id="PDA_v2.g8022.t1"/>
    </source>
</evidence>
<protein>
    <submittedName>
        <fullName evidence="6">RRM domain-containing protein</fullName>
    </submittedName>
</protein>
<name>A0A914R8U3_9BILA</name>